<dbReference type="EMBL" id="CP023406">
    <property type="protein sequence ID" value="ATD66264.1"/>
    <property type="molecule type" value="Genomic_DNA"/>
</dbReference>
<evidence type="ECO:0000256" key="7">
    <source>
        <dbReference type="SAM" id="Phobius"/>
    </source>
</evidence>
<evidence type="ECO:0008006" key="10">
    <source>
        <dbReference type="Google" id="ProtNLM"/>
    </source>
</evidence>
<keyword evidence="3 7" id="KW-0812">Transmembrane</keyword>
<evidence type="ECO:0000256" key="3">
    <source>
        <dbReference type="ARBA" id="ARBA00022692"/>
    </source>
</evidence>
<feature type="transmembrane region" description="Helical" evidence="7">
    <location>
        <begin position="330"/>
        <end position="349"/>
    </location>
</feature>
<feature type="transmembrane region" description="Helical" evidence="7">
    <location>
        <begin position="147"/>
        <end position="167"/>
    </location>
</feature>
<keyword evidence="2" id="KW-1003">Cell membrane</keyword>
<evidence type="ECO:0000256" key="6">
    <source>
        <dbReference type="SAM" id="MobiDB-lite"/>
    </source>
</evidence>
<evidence type="ECO:0000313" key="8">
    <source>
        <dbReference type="EMBL" id="ATD66264.1"/>
    </source>
</evidence>
<feature type="transmembrane region" description="Helical" evidence="7">
    <location>
        <begin position="247"/>
        <end position="264"/>
    </location>
</feature>
<comment type="subcellular location">
    <subcellularLocation>
        <location evidence="1">Cell membrane</location>
        <topology evidence="1">Multi-pass membrane protein</topology>
    </subcellularLocation>
</comment>
<dbReference type="AlphaFoldDB" id="A0A290XAS1"/>
<protein>
    <recommendedName>
        <fullName evidence="10">Cytochrome c oxidase assembly protein</fullName>
    </recommendedName>
</protein>
<feature type="transmembrane region" description="Helical" evidence="7">
    <location>
        <begin position="187"/>
        <end position="205"/>
    </location>
</feature>
<feature type="transmembrane region" description="Helical" evidence="7">
    <location>
        <begin position="408"/>
        <end position="430"/>
    </location>
</feature>
<dbReference type="Pfam" id="PF09678">
    <property type="entry name" value="Caa3_CtaG"/>
    <property type="match status" value="1"/>
</dbReference>
<sequence length="442" mass="47755">MVVAVVPQLVEQQAEVQMQQHRACNDDQLEHQPRARGIPREQDAAHGDGHQRRRRHDPEEQHVGDRIPVFGIRVDLVAMPRDEQPRQEKQTGKPDRHCQDVQDLEPEVHRRSTRNRCLKGTVPRINTACPRRGLRQRAATVGRMSRVPISFIASTASVLLLAAPHLWAAPADGPPPPLSQAWTLSAWTLLPLAVLAAAYATGWMRQRAHGGTPLREALAFAFAMLVLALALVWPLDAYAGYLASAHVAQHMVLLALAPPLLLAARPFATVASTLPRGAAAASGRLLAPLAGAATSALGLATLVHIATMWLWHMPGMIAVSLASESVHRGMLASVLLAGLWFWSAVLRRLRAHDGGAAGACVALVTAMMCMGFLGALLTFSPRLLYPAYTDRALLAGVDALRDQQLAGLLMWVPGGVPYLVVGLLLVVALIRELRRDPGARVA</sequence>
<name>A0A290XAS1_9GAMM</name>
<evidence type="ECO:0000256" key="2">
    <source>
        <dbReference type="ARBA" id="ARBA00022475"/>
    </source>
</evidence>
<evidence type="ECO:0000313" key="9">
    <source>
        <dbReference type="Proteomes" id="UP000218968"/>
    </source>
</evidence>
<keyword evidence="5 7" id="KW-0472">Membrane</keyword>
<dbReference type="InterPro" id="IPR019108">
    <property type="entry name" value="Caa3_assmbl_CtaG-rel"/>
</dbReference>
<proteinExistence type="predicted"/>
<feature type="transmembrane region" description="Helical" evidence="7">
    <location>
        <begin position="217"/>
        <end position="235"/>
    </location>
</feature>
<feature type="region of interest" description="Disordered" evidence="6">
    <location>
        <begin position="33"/>
        <end position="65"/>
    </location>
</feature>
<feature type="transmembrane region" description="Helical" evidence="7">
    <location>
        <begin position="356"/>
        <end position="379"/>
    </location>
</feature>
<gene>
    <name evidence="8" type="ORF">CNR27_01360</name>
</gene>
<organism evidence="8 9">
    <name type="scientific">Luteimonas chenhongjianii</name>
    <dbReference type="NCBI Taxonomy" id="2006110"/>
    <lineage>
        <taxon>Bacteria</taxon>
        <taxon>Pseudomonadati</taxon>
        <taxon>Pseudomonadota</taxon>
        <taxon>Gammaproteobacteria</taxon>
        <taxon>Lysobacterales</taxon>
        <taxon>Lysobacteraceae</taxon>
        <taxon>Luteimonas</taxon>
    </lineage>
</organism>
<accession>A0A290XAS1</accession>
<feature type="transmembrane region" description="Helical" evidence="7">
    <location>
        <begin position="285"/>
        <end position="310"/>
    </location>
</feature>
<dbReference type="KEGG" id="lum:CNR27_01360"/>
<evidence type="ECO:0000256" key="5">
    <source>
        <dbReference type="ARBA" id="ARBA00023136"/>
    </source>
</evidence>
<dbReference type="Proteomes" id="UP000218968">
    <property type="component" value="Chromosome"/>
</dbReference>
<reference evidence="9" key="1">
    <citation type="submission" date="2017-09" db="EMBL/GenBank/DDBJ databases">
        <title>Luteimonas liuhanmingii sp.nov., isolated from the intestinal contents of Tibetan Plateau Pika in Yushu, Qinghai Province, China.</title>
        <authorList>
            <person name="Gui Z."/>
        </authorList>
    </citation>
    <scope>NUCLEOTIDE SEQUENCE [LARGE SCALE GENOMIC DNA]</scope>
    <source>
        <strain evidence="9">100111</strain>
    </source>
</reference>
<evidence type="ECO:0000256" key="1">
    <source>
        <dbReference type="ARBA" id="ARBA00004651"/>
    </source>
</evidence>
<keyword evidence="4 7" id="KW-1133">Transmembrane helix</keyword>
<dbReference type="GO" id="GO:0005886">
    <property type="term" value="C:plasma membrane"/>
    <property type="evidence" value="ECO:0007669"/>
    <property type="project" value="UniProtKB-SubCell"/>
</dbReference>
<feature type="region of interest" description="Disordered" evidence="6">
    <location>
        <begin position="78"/>
        <end position="112"/>
    </location>
</feature>
<keyword evidence="9" id="KW-1185">Reference proteome</keyword>
<feature type="compositionally biased region" description="Basic and acidic residues" evidence="6">
    <location>
        <begin position="80"/>
        <end position="110"/>
    </location>
</feature>
<evidence type="ECO:0000256" key="4">
    <source>
        <dbReference type="ARBA" id="ARBA00022989"/>
    </source>
</evidence>